<comment type="pathway">
    <text evidence="1">Amino-acid biosynthesis; L-lysine biosynthesis via DAP pathway; DL-2,6-diaminopimelate from (S)-tetrahydrodipicolinate: step 1/1.</text>
</comment>
<dbReference type="InterPro" id="IPR036291">
    <property type="entry name" value="NAD(P)-bd_dom_sf"/>
</dbReference>
<evidence type="ECO:0000256" key="8">
    <source>
        <dbReference type="ARBA" id="ARBA00022915"/>
    </source>
</evidence>
<comment type="similarity">
    <text evidence="2">Belongs to the diaminopimelate dehydrogenase family.</text>
</comment>
<evidence type="ECO:0000256" key="4">
    <source>
        <dbReference type="ARBA" id="ARBA00012080"/>
    </source>
</evidence>
<dbReference type="CDD" id="cd02270">
    <property type="entry name" value="meso-DAPDH_N"/>
    <property type="match status" value="1"/>
</dbReference>
<comment type="catalytic activity">
    <reaction evidence="11">
        <text>meso-2,6-diaminopimelate + NADP(+) + H2O = (S)-2-amino-6-oxoheptanedioate + NH4(+) + NADPH + H(+)</text>
        <dbReference type="Rhea" id="RHEA:13561"/>
        <dbReference type="ChEBI" id="CHEBI:15377"/>
        <dbReference type="ChEBI" id="CHEBI:15378"/>
        <dbReference type="ChEBI" id="CHEBI:28938"/>
        <dbReference type="ChEBI" id="CHEBI:57783"/>
        <dbReference type="ChEBI" id="CHEBI:57791"/>
        <dbReference type="ChEBI" id="CHEBI:58349"/>
        <dbReference type="ChEBI" id="CHEBI:58556"/>
        <dbReference type="EC" id="1.4.1.16"/>
    </reaction>
</comment>
<feature type="domain" description="Meso-diaminopimelate D-dehydrogenase C-terminal" evidence="12">
    <location>
        <begin position="158"/>
        <end position="311"/>
    </location>
</feature>
<accession>A0A8J4WBU3</accession>
<evidence type="ECO:0000256" key="10">
    <source>
        <dbReference type="ARBA" id="ARBA00023154"/>
    </source>
</evidence>
<dbReference type="GO" id="GO:0047850">
    <property type="term" value="F:diaminopimelate dehydrogenase activity"/>
    <property type="evidence" value="ECO:0007669"/>
    <property type="project" value="UniProtKB-EC"/>
</dbReference>
<proteinExistence type="inferred from homology"/>
<evidence type="ECO:0000256" key="1">
    <source>
        <dbReference type="ARBA" id="ARBA00004896"/>
    </source>
</evidence>
<comment type="subunit">
    <text evidence="3">Homodimer.</text>
</comment>
<gene>
    <name evidence="13" type="ORF">G195_000537</name>
</gene>
<dbReference type="GO" id="GO:0009089">
    <property type="term" value="P:lysine biosynthetic process via diaminopimelate"/>
    <property type="evidence" value="ECO:0007669"/>
    <property type="project" value="UniProtKB-UniPathway"/>
</dbReference>
<evidence type="ECO:0000256" key="9">
    <source>
        <dbReference type="ARBA" id="ARBA00023002"/>
    </source>
</evidence>
<dbReference type="NCBIfam" id="TIGR01921">
    <property type="entry name" value="DAP-DH"/>
    <property type="match status" value="1"/>
</dbReference>
<evidence type="ECO:0000256" key="7">
    <source>
        <dbReference type="ARBA" id="ARBA00022857"/>
    </source>
</evidence>
<protein>
    <recommendedName>
        <fullName evidence="5">Meso-diaminopimelate D-dehydrogenase</fullName>
        <ecNumber evidence="4">1.4.1.16</ecNumber>
    </recommendedName>
</protein>
<evidence type="ECO:0000256" key="11">
    <source>
        <dbReference type="ARBA" id="ARBA00052023"/>
    </source>
</evidence>
<dbReference type="SUPFAM" id="SSF55347">
    <property type="entry name" value="Glyceraldehyde-3-phosphate dehydrogenase-like, C-terminal domain"/>
    <property type="match status" value="1"/>
</dbReference>
<evidence type="ECO:0000256" key="5">
    <source>
        <dbReference type="ARBA" id="ARBA00021654"/>
    </source>
</evidence>
<dbReference type="InterPro" id="IPR032094">
    <property type="entry name" value="Meso-DAP_DH_C"/>
</dbReference>
<reference evidence="13" key="1">
    <citation type="journal article" date="2015" name="Genom Data">
        <title>Draft genome sequences of Phytophthora kernoviae and Phytophthora ramorum lineage EU2 from Scotland.</title>
        <authorList>
            <person name="Sambles C."/>
            <person name="Schlenzig A."/>
            <person name="O'Neill P."/>
            <person name="Grant M."/>
            <person name="Studholme D.J."/>
        </authorList>
    </citation>
    <scope>NUCLEOTIDE SEQUENCE</scope>
    <source>
        <strain evidence="13">00238/432</strain>
    </source>
</reference>
<dbReference type="Gene3D" id="3.30.360.10">
    <property type="entry name" value="Dihydrodipicolinate Reductase, domain 2"/>
    <property type="match status" value="1"/>
</dbReference>
<keyword evidence="10" id="KW-0457">Lysine biosynthesis</keyword>
<dbReference type="Gene3D" id="3.40.50.720">
    <property type="entry name" value="NAD(P)-binding Rossmann-like Domain"/>
    <property type="match status" value="1"/>
</dbReference>
<keyword evidence="6" id="KW-0028">Amino-acid biosynthesis</keyword>
<dbReference type="EC" id="1.4.1.16" evidence="4"/>
<evidence type="ECO:0000313" key="14">
    <source>
        <dbReference type="Proteomes" id="UP000702964"/>
    </source>
</evidence>
<dbReference type="Proteomes" id="UP000702964">
    <property type="component" value="Unassembled WGS sequence"/>
</dbReference>
<dbReference type="SUPFAM" id="SSF51735">
    <property type="entry name" value="NAD(P)-binding Rossmann-fold domains"/>
    <property type="match status" value="1"/>
</dbReference>
<keyword evidence="9" id="KW-0560">Oxidoreductase</keyword>
<evidence type="ECO:0000256" key="6">
    <source>
        <dbReference type="ARBA" id="ARBA00022605"/>
    </source>
</evidence>
<evidence type="ECO:0000256" key="3">
    <source>
        <dbReference type="ARBA" id="ARBA00011738"/>
    </source>
</evidence>
<dbReference type="GO" id="GO:0019877">
    <property type="term" value="P:diaminopimelate biosynthetic process"/>
    <property type="evidence" value="ECO:0007669"/>
    <property type="project" value="UniProtKB-KW"/>
</dbReference>
<dbReference type="Pfam" id="PF16654">
    <property type="entry name" value="DAPDH_C"/>
    <property type="match status" value="1"/>
</dbReference>
<evidence type="ECO:0000313" key="13">
    <source>
        <dbReference type="EMBL" id="KAF4325790.1"/>
    </source>
</evidence>
<organism evidence="13 14">
    <name type="scientific">Phytophthora kernoviae 00238/432</name>
    <dbReference type="NCBI Taxonomy" id="1284355"/>
    <lineage>
        <taxon>Eukaryota</taxon>
        <taxon>Sar</taxon>
        <taxon>Stramenopiles</taxon>
        <taxon>Oomycota</taxon>
        <taxon>Peronosporomycetes</taxon>
        <taxon>Peronosporales</taxon>
        <taxon>Peronosporaceae</taxon>
        <taxon>Phytophthora</taxon>
    </lineage>
</organism>
<keyword evidence="7" id="KW-0521">NADP</keyword>
<evidence type="ECO:0000256" key="2">
    <source>
        <dbReference type="ARBA" id="ARBA00007442"/>
    </source>
</evidence>
<keyword evidence="8" id="KW-0220">Diaminopimelate biosynthesis</keyword>
<sequence length="362" mass="39814">MYPDEVAGMVMIDGGSPEYYSTVDMEQPDWYFDSARFLVKTGIVRYGNLGKGVEKAITQNPDMELVAVFTRRNPEQMVAEGTEVRFEHISAAEQYIGKIDVMILCGGSATDLPEQTPAIAKLFNTVDSFDTHAKIPEFYKEVNAAAEQGGHVSVISTGWDPGLFSMNRLLAQSILPEGKEYTFWGKGVSQGHSDAIRRVPGVKAGVQYTVPVEKVINSIRAGETPELSTREKHLRQCYVVAEAGANQDEIRETIVSMPNYFSDYDTTVTFITEEQLKAEHEGMPHGGFVIRSGVTGAGQKQIIEFGLKLDSNPEFTASVLVAYARAAQRLSVEGHKGAKTVFDIPLGHLSPKSAEDLRRDLL</sequence>
<dbReference type="AlphaFoldDB" id="A0A8J4WBU3"/>
<dbReference type="InterPro" id="IPR010190">
    <property type="entry name" value="Diaminopimelate_DH_Ddh"/>
</dbReference>
<dbReference type="UniPathway" id="UPA00034">
    <property type="reaction ID" value="UER00026"/>
</dbReference>
<reference evidence="13" key="2">
    <citation type="submission" date="2020-02" db="EMBL/GenBank/DDBJ databases">
        <authorList>
            <person name="Studholme D.J."/>
        </authorList>
    </citation>
    <scope>NUCLEOTIDE SEQUENCE</scope>
    <source>
        <strain evidence="13">00238/432</strain>
    </source>
</reference>
<dbReference type="PIRSF" id="PIRSF025648">
    <property type="entry name" value="DDH"/>
    <property type="match status" value="1"/>
</dbReference>
<comment type="caution">
    <text evidence="13">The sequence shown here is derived from an EMBL/GenBank/DDBJ whole genome shotgun (WGS) entry which is preliminary data.</text>
</comment>
<dbReference type="EMBL" id="AOFI03000002">
    <property type="protein sequence ID" value="KAF4325790.1"/>
    <property type="molecule type" value="Genomic_DNA"/>
</dbReference>
<name>A0A8J4WBU3_9STRA</name>
<evidence type="ECO:0000259" key="12">
    <source>
        <dbReference type="Pfam" id="PF16654"/>
    </source>
</evidence>